<keyword evidence="1" id="KW-0812">Transmembrane</keyword>
<dbReference type="EMBL" id="LTBB01000002">
    <property type="protein sequence ID" value="KYH29800.1"/>
    <property type="molecule type" value="Genomic_DNA"/>
</dbReference>
<dbReference type="RefSeq" id="WP_061857370.1">
    <property type="nucleotide sequence ID" value="NZ_LTBB01000002.1"/>
</dbReference>
<comment type="caution">
    <text evidence="2">The sequence shown here is derived from an EMBL/GenBank/DDBJ whole genome shotgun (WGS) entry which is preliminary data.</text>
</comment>
<keyword evidence="1" id="KW-0472">Membrane</keyword>
<organism evidence="2 3">
    <name type="scientific">Clostridium colicanis DSM 13634</name>
    <dbReference type="NCBI Taxonomy" id="1121305"/>
    <lineage>
        <taxon>Bacteria</taxon>
        <taxon>Bacillati</taxon>
        <taxon>Bacillota</taxon>
        <taxon>Clostridia</taxon>
        <taxon>Eubacteriales</taxon>
        <taxon>Clostridiaceae</taxon>
        <taxon>Clostridium</taxon>
    </lineage>
</organism>
<keyword evidence="1" id="KW-1133">Transmembrane helix</keyword>
<proteinExistence type="predicted"/>
<dbReference type="PATRIC" id="fig|1121305.3.peg.440"/>
<dbReference type="Proteomes" id="UP000075374">
    <property type="component" value="Unassembled WGS sequence"/>
</dbReference>
<evidence type="ECO:0000256" key="1">
    <source>
        <dbReference type="SAM" id="Phobius"/>
    </source>
</evidence>
<evidence type="ECO:0000313" key="2">
    <source>
        <dbReference type="EMBL" id="KYH29800.1"/>
    </source>
</evidence>
<name>A0A151AQE8_9CLOT</name>
<dbReference type="STRING" id="1121305.CLCOL_04380"/>
<protein>
    <submittedName>
        <fullName evidence="2">Uncharacterized protein</fullName>
    </submittedName>
</protein>
<evidence type="ECO:0000313" key="3">
    <source>
        <dbReference type="Proteomes" id="UP000075374"/>
    </source>
</evidence>
<dbReference type="AlphaFoldDB" id="A0A151AQE8"/>
<sequence>MCRLKTNKGYILLEAVFSIILLSLVLSFIFSMEMRNINLKKYNLEINKYAEFLEGLKNTLIFNKTYEDIKNIAYEGENLNDESCATKKLYINNENINLDVLKNKEFSEIITFEKPNKLPYLEIKVHGEPNNVIKLNLNLIFRLVDETNNISTSFYKGDY</sequence>
<feature type="transmembrane region" description="Helical" evidence="1">
    <location>
        <begin position="12"/>
        <end position="32"/>
    </location>
</feature>
<gene>
    <name evidence="2" type="ORF">CLCOL_04380</name>
</gene>
<keyword evidence="3" id="KW-1185">Reference proteome</keyword>
<accession>A0A151AQE8</accession>
<reference evidence="2 3" key="1">
    <citation type="submission" date="2016-02" db="EMBL/GenBank/DDBJ databases">
        <title>Genome sequence of Clostridium colicanis DSM 13634.</title>
        <authorList>
            <person name="Poehlein A."/>
            <person name="Daniel R."/>
        </authorList>
    </citation>
    <scope>NUCLEOTIDE SEQUENCE [LARGE SCALE GENOMIC DNA]</scope>
    <source>
        <strain evidence="2 3">DSM 13634</strain>
    </source>
</reference>